<dbReference type="Gene3D" id="1.10.1660.10">
    <property type="match status" value="1"/>
</dbReference>
<feature type="compositionally biased region" description="Basic and acidic residues" evidence="5">
    <location>
        <begin position="102"/>
        <end position="112"/>
    </location>
</feature>
<keyword evidence="2" id="KW-0805">Transcription regulation</keyword>
<keyword evidence="1" id="KW-0678">Repressor</keyword>
<evidence type="ECO:0000313" key="7">
    <source>
        <dbReference type="EMBL" id="MBS2546575.1"/>
    </source>
</evidence>
<protein>
    <submittedName>
        <fullName evidence="7">MerR family transcriptional regulator</fullName>
    </submittedName>
</protein>
<dbReference type="PANTHER" id="PTHR30204">
    <property type="entry name" value="REDOX-CYCLING DRUG-SENSING TRANSCRIPTIONAL ACTIVATOR SOXR"/>
    <property type="match status" value="1"/>
</dbReference>
<evidence type="ECO:0000313" key="8">
    <source>
        <dbReference type="Proteomes" id="UP000730482"/>
    </source>
</evidence>
<dbReference type="CDD" id="cd00592">
    <property type="entry name" value="HTH_MerR-like"/>
    <property type="match status" value="1"/>
</dbReference>
<dbReference type="EMBL" id="JAAFYZ010000015">
    <property type="protein sequence ID" value="MBS2546575.1"/>
    <property type="molecule type" value="Genomic_DNA"/>
</dbReference>
<name>A0ABS5KK75_9ACTN</name>
<dbReference type="InterPro" id="IPR000551">
    <property type="entry name" value="MerR-type_HTH_dom"/>
</dbReference>
<feature type="domain" description="HTH merR-type" evidence="6">
    <location>
        <begin position="1"/>
        <end position="72"/>
    </location>
</feature>
<dbReference type="RefSeq" id="WP_212008222.1">
    <property type="nucleotide sequence ID" value="NZ_JAAFYZ010000015.1"/>
</dbReference>
<keyword evidence="3" id="KW-0238">DNA-binding</keyword>
<gene>
    <name evidence="7" type="ORF">KGQ19_06820</name>
</gene>
<organism evidence="7 8">
    <name type="scientific">Catenulispora pinistramenti</name>
    <dbReference type="NCBI Taxonomy" id="2705254"/>
    <lineage>
        <taxon>Bacteria</taxon>
        <taxon>Bacillati</taxon>
        <taxon>Actinomycetota</taxon>
        <taxon>Actinomycetes</taxon>
        <taxon>Catenulisporales</taxon>
        <taxon>Catenulisporaceae</taxon>
        <taxon>Catenulispora</taxon>
    </lineage>
</organism>
<dbReference type="InterPro" id="IPR009061">
    <property type="entry name" value="DNA-bd_dom_put_sf"/>
</dbReference>
<evidence type="ECO:0000256" key="1">
    <source>
        <dbReference type="ARBA" id="ARBA00022491"/>
    </source>
</evidence>
<dbReference type="Proteomes" id="UP000730482">
    <property type="component" value="Unassembled WGS sequence"/>
</dbReference>
<keyword evidence="4" id="KW-0804">Transcription</keyword>
<evidence type="ECO:0000256" key="3">
    <source>
        <dbReference type="ARBA" id="ARBA00023125"/>
    </source>
</evidence>
<proteinExistence type="predicted"/>
<accession>A0ABS5KK75</accession>
<dbReference type="PANTHER" id="PTHR30204:SF69">
    <property type="entry name" value="MERR-FAMILY TRANSCRIPTIONAL REGULATOR"/>
    <property type="match status" value="1"/>
</dbReference>
<dbReference type="SUPFAM" id="SSF46955">
    <property type="entry name" value="Putative DNA-binding domain"/>
    <property type="match status" value="1"/>
</dbReference>
<comment type="caution">
    <text evidence="7">The sequence shown here is derived from an EMBL/GenBank/DDBJ whole genome shotgun (WGS) entry which is preliminary data.</text>
</comment>
<evidence type="ECO:0000259" key="6">
    <source>
        <dbReference type="PROSITE" id="PS50937"/>
    </source>
</evidence>
<evidence type="ECO:0000256" key="4">
    <source>
        <dbReference type="ARBA" id="ARBA00023163"/>
    </source>
</evidence>
<sequence length="128" mass="14295">MPTIGQVASYLGVTNRAIRHYHQRGLLPESEHDLSGYRRYTPDAILVLALVRIKTLSDTGIPPARIEQLMAAGTDEFAASIVSIDAETQQQVRELKQRRKRIAESGEDDPRRRWARAGGGGRFAEKVL</sequence>
<reference evidence="7 8" key="1">
    <citation type="submission" date="2020-02" db="EMBL/GenBank/DDBJ databases">
        <title>Acidophilic actinobacteria isolated from forest soil.</title>
        <authorList>
            <person name="Golinska P."/>
        </authorList>
    </citation>
    <scope>NUCLEOTIDE SEQUENCE [LARGE SCALE GENOMIC DNA]</scope>
    <source>
        <strain evidence="7 8">NL8</strain>
    </source>
</reference>
<dbReference type="Pfam" id="PF13411">
    <property type="entry name" value="MerR_1"/>
    <property type="match status" value="1"/>
</dbReference>
<evidence type="ECO:0000256" key="2">
    <source>
        <dbReference type="ARBA" id="ARBA00023015"/>
    </source>
</evidence>
<feature type="region of interest" description="Disordered" evidence="5">
    <location>
        <begin position="95"/>
        <end position="128"/>
    </location>
</feature>
<dbReference type="PROSITE" id="PS50937">
    <property type="entry name" value="HTH_MERR_2"/>
    <property type="match status" value="1"/>
</dbReference>
<dbReference type="SMART" id="SM00422">
    <property type="entry name" value="HTH_MERR"/>
    <property type="match status" value="1"/>
</dbReference>
<keyword evidence="8" id="KW-1185">Reference proteome</keyword>
<dbReference type="InterPro" id="IPR047057">
    <property type="entry name" value="MerR_fam"/>
</dbReference>
<evidence type="ECO:0000256" key="5">
    <source>
        <dbReference type="SAM" id="MobiDB-lite"/>
    </source>
</evidence>